<evidence type="ECO:0000313" key="1">
    <source>
        <dbReference type="EMBL" id="HJB57906.1"/>
    </source>
</evidence>
<dbReference type="Pfam" id="PF10050">
    <property type="entry name" value="DUF2284"/>
    <property type="match status" value="1"/>
</dbReference>
<protein>
    <submittedName>
        <fullName evidence="1">DUF2284 domain-containing protein</fullName>
    </submittedName>
</protein>
<organism evidence="1 2">
    <name type="scientific">Candidatus Flavonifractor intestinipullorum</name>
    <dbReference type="NCBI Taxonomy" id="2838587"/>
    <lineage>
        <taxon>Bacteria</taxon>
        <taxon>Bacillati</taxon>
        <taxon>Bacillota</taxon>
        <taxon>Clostridia</taxon>
        <taxon>Eubacteriales</taxon>
        <taxon>Oscillospiraceae</taxon>
        <taxon>Flavonifractor</taxon>
    </lineage>
</organism>
<proteinExistence type="predicted"/>
<sequence length="186" mass="20206">MNFQPEALLQAVRTLGAEAAAFLPVGEIPFDLSFREMCRSNACGMYGQCWMCPPDVGEAPDLIARARSYDQVLVYQTISSLEDSFDIEGMLAAGERQNRLARDIRVLLQERGVSGFLQLGAGGCRRCAVCAKRTGEACRFPEEAMASLEGYCIDVSRLAGLCGMRYINGVNTVTYFGAVLLGKPGN</sequence>
<reference evidence="1" key="2">
    <citation type="submission" date="2021-04" db="EMBL/GenBank/DDBJ databases">
        <authorList>
            <person name="Gilroy R."/>
        </authorList>
    </citation>
    <scope>NUCLEOTIDE SEQUENCE</scope>
    <source>
        <strain evidence="1">CHK189-11263</strain>
    </source>
</reference>
<gene>
    <name evidence="1" type="ORF">H9714_10180</name>
</gene>
<accession>A0A9D2MBZ4</accession>
<dbReference type="InterPro" id="IPR019271">
    <property type="entry name" value="DUF2284_metal-binding"/>
</dbReference>
<dbReference type="Proteomes" id="UP000824208">
    <property type="component" value="Unassembled WGS sequence"/>
</dbReference>
<comment type="caution">
    <text evidence="1">The sequence shown here is derived from an EMBL/GenBank/DDBJ whole genome shotgun (WGS) entry which is preliminary data.</text>
</comment>
<name>A0A9D2MBZ4_9FIRM</name>
<reference evidence="1" key="1">
    <citation type="journal article" date="2021" name="PeerJ">
        <title>Extensive microbial diversity within the chicken gut microbiome revealed by metagenomics and culture.</title>
        <authorList>
            <person name="Gilroy R."/>
            <person name="Ravi A."/>
            <person name="Getino M."/>
            <person name="Pursley I."/>
            <person name="Horton D.L."/>
            <person name="Alikhan N.F."/>
            <person name="Baker D."/>
            <person name="Gharbi K."/>
            <person name="Hall N."/>
            <person name="Watson M."/>
            <person name="Adriaenssens E.M."/>
            <person name="Foster-Nyarko E."/>
            <person name="Jarju S."/>
            <person name="Secka A."/>
            <person name="Antonio M."/>
            <person name="Oren A."/>
            <person name="Chaudhuri R.R."/>
            <person name="La Ragione R."/>
            <person name="Hildebrand F."/>
            <person name="Pallen M.J."/>
        </authorList>
    </citation>
    <scope>NUCLEOTIDE SEQUENCE</scope>
    <source>
        <strain evidence="1">CHK189-11263</strain>
    </source>
</reference>
<dbReference type="AlphaFoldDB" id="A0A9D2MBZ4"/>
<evidence type="ECO:0000313" key="2">
    <source>
        <dbReference type="Proteomes" id="UP000824208"/>
    </source>
</evidence>
<dbReference type="EMBL" id="DWYC01000088">
    <property type="protein sequence ID" value="HJB57906.1"/>
    <property type="molecule type" value="Genomic_DNA"/>
</dbReference>